<dbReference type="InterPro" id="IPR029066">
    <property type="entry name" value="PLP-binding_barrel"/>
</dbReference>
<gene>
    <name evidence="7" type="ORF">K431DRAFT_281388</name>
</gene>
<dbReference type="InterPro" id="IPR011078">
    <property type="entry name" value="PyrdxlP_homeostasis"/>
</dbReference>
<comment type="cofactor">
    <cofactor evidence="3">
        <name>pyridoxal 5'-phosphate</name>
        <dbReference type="ChEBI" id="CHEBI:597326"/>
    </cofactor>
</comment>
<comment type="similarity">
    <text evidence="2 4">Belongs to the pyridoxal phosphate-binding protein YggS/PROSC family.</text>
</comment>
<dbReference type="PANTHER" id="PTHR10146:SF14">
    <property type="entry name" value="PYRIDOXAL PHOSPHATE HOMEOSTASIS PROTEIN"/>
    <property type="match status" value="1"/>
</dbReference>
<dbReference type="PROSITE" id="PS01211">
    <property type="entry name" value="UPF0001"/>
    <property type="match status" value="1"/>
</dbReference>
<dbReference type="Pfam" id="PF01168">
    <property type="entry name" value="Ala_racemase_N"/>
    <property type="match status" value="1"/>
</dbReference>
<keyword evidence="1 2" id="KW-0663">Pyridoxal phosphate</keyword>
<evidence type="ECO:0000313" key="7">
    <source>
        <dbReference type="EMBL" id="KAF2724915.1"/>
    </source>
</evidence>
<dbReference type="PANTHER" id="PTHR10146">
    <property type="entry name" value="PROLINE SYNTHETASE CO-TRANSCRIBED BACTERIAL HOMOLOG PROTEIN"/>
    <property type="match status" value="1"/>
</dbReference>
<feature type="domain" description="Alanine racemase N-terminal" evidence="6">
    <location>
        <begin position="27"/>
        <end position="266"/>
    </location>
</feature>
<dbReference type="AlphaFoldDB" id="A0A9P4QFK0"/>
<accession>A0A9P4QFK0</accession>
<comment type="caution">
    <text evidence="7">The sequence shown here is derived from an EMBL/GenBank/DDBJ whole genome shotgun (WGS) entry which is preliminary data.</text>
</comment>
<evidence type="ECO:0000313" key="8">
    <source>
        <dbReference type="Proteomes" id="UP000799441"/>
    </source>
</evidence>
<evidence type="ECO:0000256" key="1">
    <source>
        <dbReference type="ARBA" id="ARBA00022898"/>
    </source>
</evidence>
<comment type="function">
    <text evidence="2">Pyridoxal 5'-phosphate (PLP)-binding protein, which may be involved in intracellular homeostatic regulation of pyridoxal 5'-phosphate (PLP), the active form of vitamin B6.</text>
</comment>
<dbReference type="OrthoDB" id="10264196at2759"/>
<dbReference type="InterPro" id="IPR001608">
    <property type="entry name" value="Ala_racemase_N"/>
</dbReference>
<dbReference type="NCBIfam" id="TIGR00044">
    <property type="entry name" value="YggS family pyridoxal phosphate-dependent enzyme"/>
    <property type="match status" value="1"/>
</dbReference>
<evidence type="ECO:0000259" key="6">
    <source>
        <dbReference type="Pfam" id="PF01168"/>
    </source>
</evidence>
<evidence type="ECO:0000256" key="3">
    <source>
        <dbReference type="PIRSR" id="PIRSR004848-1"/>
    </source>
</evidence>
<dbReference type="PIRSF" id="PIRSF004848">
    <property type="entry name" value="YBL036c_PLPDEIII"/>
    <property type="match status" value="1"/>
</dbReference>
<dbReference type="Proteomes" id="UP000799441">
    <property type="component" value="Unassembled WGS sequence"/>
</dbReference>
<feature type="compositionally biased region" description="Polar residues" evidence="5">
    <location>
        <begin position="273"/>
        <end position="282"/>
    </location>
</feature>
<dbReference type="HAMAP" id="MF_02087">
    <property type="entry name" value="PLP_homeostasis"/>
    <property type="match status" value="1"/>
</dbReference>
<reference evidence="7" key="1">
    <citation type="journal article" date="2020" name="Stud. Mycol.">
        <title>101 Dothideomycetes genomes: a test case for predicting lifestyles and emergence of pathogens.</title>
        <authorList>
            <person name="Haridas S."/>
            <person name="Albert R."/>
            <person name="Binder M."/>
            <person name="Bloem J."/>
            <person name="Labutti K."/>
            <person name="Salamov A."/>
            <person name="Andreopoulos B."/>
            <person name="Baker S."/>
            <person name="Barry K."/>
            <person name="Bills G."/>
            <person name="Bluhm B."/>
            <person name="Cannon C."/>
            <person name="Castanera R."/>
            <person name="Culley D."/>
            <person name="Daum C."/>
            <person name="Ezra D."/>
            <person name="Gonzalez J."/>
            <person name="Henrissat B."/>
            <person name="Kuo A."/>
            <person name="Liang C."/>
            <person name="Lipzen A."/>
            <person name="Lutzoni F."/>
            <person name="Magnuson J."/>
            <person name="Mondo S."/>
            <person name="Nolan M."/>
            <person name="Ohm R."/>
            <person name="Pangilinan J."/>
            <person name="Park H.-J."/>
            <person name="Ramirez L."/>
            <person name="Alfaro M."/>
            <person name="Sun H."/>
            <person name="Tritt A."/>
            <person name="Yoshinaga Y."/>
            <person name="Zwiers L.-H."/>
            <person name="Turgeon B."/>
            <person name="Goodwin S."/>
            <person name="Spatafora J."/>
            <person name="Crous P."/>
            <person name="Grigoriev I."/>
        </authorList>
    </citation>
    <scope>NUCLEOTIDE SEQUENCE</scope>
    <source>
        <strain evidence="7">CBS 116435</strain>
    </source>
</reference>
<dbReference type="EMBL" id="MU003769">
    <property type="protein sequence ID" value="KAF2724915.1"/>
    <property type="molecule type" value="Genomic_DNA"/>
</dbReference>
<feature type="region of interest" description="Disordered" evidence="5">
    <location>
        <begin position="260"/>
        <end position="282"/>
    </location>
</feature>
<dbReference type="CDD" id="cd06822">
    <property type="entry name" value="PLPDE_III_YBL036c_euk"/>
    <property type="match status" value="1"/>
</dbReference>
<dbReference type="SUPFAM" id="SSF51419">
    <property type="entry name" value="PLP-binding barrel"/>
    <property type="match status" value="1"/>
</dbReference>
<protein>
    <recommendedName>
        <fullName evidence="2">Pyridoxal phosphate homeostasis protein</fullName>
        <shortName evidence="2">PLP homeostasis protein</shortName>
    </recommendedName>
</protein>
<dbReference type="GO" id="GO:0030170">
    <property type="term" value="F:pyridoxal phosphate binding"/>
    <property type="evidence" value="ECO:0007669"/>
    <property type="project" value="UniProtKB-UniRule"/>
</dbReference>
<evidence type="ECO:0000256" key="4">
    <source>
        <dbReference type="RuleBase" id="RU004514"/>
    </source>
</evidence>
<dbReference type="Gene3D" id="3.20.20.10">
    <property type="entry name" value="Alanine racemase"/>
    <property type="match status" value="1"/>
</dbReference>
<proteinExistence type="inferred from homology"/>
<name>A0A9P4QFK0_9PEZI</name>
<organism evidence="7 8">
    <name type="scientific">Polychaeton citri CBS 116435</name>
    <dbReference type="NCBI Taxonomy" id="1314669"/>
    <lineage>
        <taxon>Eukaryota</taxon>
        <taxon>Fungi</taxon>
        <taxon>Dikarya</taxon>
        <taxon>Ascomycota</taxon>
        <taxon>Pezizomycotina</taxon>
        <taxon>Dothideomycetes</taxon>
        <taxon>Dothideomycetidae</taxon>
        <taxon>Capnodiales</taxon>
        <taxon>Capnodiaceae</taxon>
        <taxon>Polychaeton</taxon>
    </lineage>
</organism>
<evidence type="ECO:0000256" key="5">
    <source>
        <dbReference type="SAM" id="MobiDB-lite"/>
    </source>
</evidence>
<dbReference type="FunFam" id="3.20.20.10:FF:000007">
    <property type="entry name" value="Pyridoxal phosphate homeostasis protein"/>
    <property type="match status" value="1"/>
</dbReference>
<feature type="modified residue" description="N6-(pyridoxal phosphate)lysine" evidence="2 3">
    <location>
        <position position="51"/>
    </location>
</feature>
<keyword evidence="8" id="KW-1185">Reference proteome</keyword>
<evidence type="ECO:0000256" key="2">
    <source>
        <dbReference type="HAMAP-Rule" id="MF_03225"/>
    </source>
</evidence>
<sequence>MSDQAQETKMPALKVDASRAKALGENIASVLQRIDAAAKGSRGVRLIAVSKLKPANDILALYQSPQQRQLHFGENYAQELIEKSKLLPQEIRWHMIGGLQTNKCRPLAESVRNLYCVSSVDTAKKADALEKGRAALAAAASGDAGGDELRVLVQVNTSGEKGKSGVEPGADAAALCRHIREKCPNLRLAGLMTIGAIARSQASTPETENEDFERLREARDALAEELGLGNDEVLELSMGMSSDFEAAIRQGSDEVRVGTTIFGERPAKKDAKIQNNAEEGDS</sequence>